<evidence type="ECO:0000256" key="4">
    <source>
        <dbReference type="ARBA" id="ARBA00022729"/>
    </source>
</evidence>
<dbReference type="InterPro" id="IPR002413">
    <property type="entry name" value="V5_allergen-like"/>
</dbReference>
<dbReference type="PRINTS" id="PR00838">
    <property type="entry name" value="V5ALLERGEN"/>
</dbReference>
<comment type="subcellular location">
    <subcellularLocation>
        <location evidence="1">Secreted</location>
    </subcellularLocation>
</comment>
<dbReference type="PRINTS" id="PR00837">
    <property type="entry name" value="V5TPXLIKE"/>
</dbReference>
<dbReference type="Gene3D" id="3.40.33.10">
    <property type="entry name" value="CAP"/>
    <property type="match status" value="1"/>
</dbReference>
<name>T1E2W5_9DIPT</name>
<dbReference type="InterPro" id="IPR035940">
    <property type="entry name" value="CAP_sf"/>
</dbReference>
<dbReference type="SMART" id="SM00198">
    <property type="entry name" value="SCP"/>
    <property type="match status" value="1"/>
</dbReference>
<dbReference type="PANTHER" id="PTHR10334">
    <property type="entry name" value="CYSTEINE-RICH SECRETORY PROTEIN-RELATED"/>
    <property type="match status" value="1"/>
</dbReference>
<dbReference type="Pfam" id="PF00188">
    <property type="entry name" value="CAP"/>
    <property type="match status" value="1"/>
</dbReference>
<dbReference type="GO" id="GO:0005576">
    <property type="term" value="C:extracellular region"/>
    <property type="evidence" value="ECO:0007669"/>
    <property type="project" value="UniProtKB-SubCell"/>
</dbReference>
<sequence>MATVCSGQTTNYCDASLCTKGTHIACNGLTTLSSSCGAGAAESVLDASAQAQILDEHNKLRNTVAMGQQNYTATEFYKQAARMATLQWDSELASIAAANARRCVYGHDACRNTATMKFVGQNIAIQQYYGMTKTDSQLITEFVQAWFSEYQYANPGFIDSYPQGYTGPAIGHFTQVVSDRSSKVGCSLVSYEADGWTNKLFVCNYGLTNMVNQPVYVAGNTASQCTTGSNPSYSGLCSVNEVVANNP</sequence>
<evidence type="ECO:0000256" key="3">
    <source>
        <dbReference type="ARBA" id="ARBA00022525"/>
    </source>
</evidence>
<evidence type="ECO:0000256" key="2">
    <source>
        <dbReference type="ARBA" id="ARBA00009923"/>
    </source>
</evidence>
<evidence type="ECO:0000259" key="7">
    <source>
        <dbReference type="SMART" id="SM00198"/>
    </source>
</evidence>
<keyword evidence="4" id="KW-0732">Signal</keyword>
<dbReference type="AlphaFoldDB" id="T1E2W5"/>
<keyword evidence="5" id="KW-0325">Glycoprotein</keyword>
<dbReference type="SUPFAM" id="SSF55797">
    <property type="entry name" value="PR-1-like"/>
    <property type="match status" value="1"/>
</dbReference>
<dbReference type="EMBL" id="GALA01000910">
    <property type="protein sequence ID" value="JAA93942.1"/>
    <property type="molecule type" value="mRNA"/>
</dbReference>
<proteinExistence type="evidence at transcript level"/>
<dbReference type="CDD" id="cd05380">
    <property type="entry name" value="CAP_euk"/>
    <property type="match status" value="1"/>
</dbReference>
<dbReference type="InterPro" id="IPR034763">
    <property type="entry name" value="P14a_insect"/>
</dbReference>
<evidence type="ECO:0000256" key="5">
    <source>
        <dbReference type="ARBA" id="ARBA00023180"/>
    </source>
</evidence>
<keyword evidence="3" id="KW-0964">Secreted</keyword>
<dbReference type="InterPro" id="IPR014044">
    <property type="entry name" value="CAP_dom"/>
</dbReference>
<reference evidence="8" key="1">
    <citation type="journal article" date="2013" name="BMC Genomics">
        <title>A deep insight into the sialotranscriptome of the mosquito, Psorophora albipes.</title>
        <authorList>
            <person name="Chagas A.C."/>
            <person name="Calvo E."/>
            <person name="Rios-Velasquez C.M."/>
            <person name="Pessoa F.A."/>
            <person name="Medeiros J.F."/>
            <person name="Ribeiro J.M."/>
        </authorList>
    </citation>
    <scope>NUCLEOTIDE SEQUENCE</scope>
</reference>
<feature type="domain" description="SCP" evidence="7">
    <location>
        <begin position="48"/>
        <end position="212"/>
    </location>
</feature>
<evidence type="ECO:0000256" key="6">
    <source>
        <dbReference type="ARBA" id="ARBA00068306"/>
    </source>
</evidence>
<dbReference type="PIRSF" id="PIRSF038921">
    <property type="entry name" value="P14a"/>
    <property type="match status" value="1"/>
</dbReference>
<evidence type="ECO:0000313" key="8">
    <source>
        <dbReference type="EMBL" id="JAA93942.1"/>
    </source>
</evidence>
<dbReference type="InterPro" id="IPR001283">
    <property type="entry name" value="CRISP-related"/>
</dbReference>
<comment type="similarity">
    <text evidence="2">Belongs to the CRISP family.</text>
</comment>
<organism evidence="8">
    <name type="scientific">Psorophora albipes</name>
    <dbReference type="NCBI Taxonomy" id="869069"/>
    <lineage>
        <taxon>Eukaryota</taxon>
        <taxon>Metazoa</taxon>
        <taxon>Ecdysozoa</taxon>
        <taxon>Arthropoda</taxon>
        <taxon>Hexapoda</taxon>
        <taxon>Insecta</taxon>
        <taxon>Pterygota</taxon>
        <taxon>Neoptera</taxon>
        <taxon>Endopterygota</taxon>
        <taxon>Diptera</taxon>
        <taxon>Nematocera</taxon>
        <taxon>Culicoidea</taxon>
        <taxon>Culicidae</taxon>
        <taxon>Culicinae</taxon>
        <taxon>Aedini</taxon>
        <taxon>Psorophora</taxon>
    </lineage>
</organism>
<protein>
    <recommendedName>
        <fullName evidence="6">Venom allergen-1</fullName>
    </recommendedName>
</protein>
<dbReference type="FunFam" id="3.40.33.10:FF:000007">
    <property type="entry name" value="Venom allergen"/>
    <property type="match status" value="1"/>
</dbReference>
<accession>T1E2W5</accession>
<evidence type="ECO:0000256" key="1">
    <source>
        <dbReference type="ARBA" id="ARBA00004613"/>
    </source>
</evidence>